<dbReference type="PIRSF" id="PIRSF000112">
    <property type="entry name" value="Glycerol_dehydrogenase"/>
    <property type="match status" value="1"/>
</dbReference>
<comment type="cofactor">
    <cofactor evidence="3">
        <name>Zn(2+)</name>
        <dbReference type="ChEBI" id="CHEBI:29105"/>
    </cofactor>
    <text evidence="3">Binds 1 zinc ion per subunit.</text>
</comment>
<keyword evidence="3" id="KW-0862">Zinc</keyword>
<evidence type="ECO:0000256" key="2">
    <source>
        <dbReference type="ARBA" id="ARBA00023002"/>
    </source>
</evidence>
<evidence type="ECO:0000256" key="4">
    <source>
        <dbReference type="PIRSR" id="PIRSR000112-3"/>
    </source>
</evidence>
<evidence type="ECO:0000313" key="7">
    <source>
        <dbReference type="Proteomes" id="UP000245138"/>
    </source>
</evidence>
<keyword evidence="1 3" id="KW-0479">Metal-binding</keyword>
<keyword evidence="7" id="KW-1185">Reference proteome</keyword>
<keyword evidence="2" id="KW-0560">Oxidoreductase</keyword>
<dbReference type="Gene3D" id="1.20.1090.10">
    <property type="entry name" value="Dehydroquinate synthase-like - alpha domain"/>
    <property type="match status" value="1"/>
</dbReference>
<evidence type="ECO:0000256" key="3">
    <source>
        <dbReference type="PIRSR" id="PIRSR000112-1"/>
    </source>
</evidence>
<feature type="binding site" evidence="4">
    <location>
        <position position="125"/>
    </location>
    <ligand>
        <name>NAD(+)</name>
        <dbReference type="ChEBI" id="CHEBI:57540"/>
    </ligand>
</feature>
<dbReference type="InterPro" id="IPR016205">
    <property type="entry name" value="Glycerol_DH"/>
</dbReference>
<protein>
    <submittedName>
        <fullName evidence="6">Oxidoreductase</fullName>
    </submittedName>
</protein>
<dbReference type="Pfam" id="PF00465">
    <property type="entry name" value="Fe-ADH"/>
    <property type="match status" value="1"/>
</dbReference>
<reference evidence="6 7" key="1">
    <citation type="submission" date="2018-04" db="EMBL/GenBank/DDBJ databases">
        <title>Brenneria corticis sp.nov.</title>
        <authorList>
            <person name="Li Y."/>
        </authorList>
    </citation>
    <scope>NUCLEOTIDE SEQUENCE [LARGE SCALE GENOMIC DNA]</scope>
    <source>
        <strain evidence="6 7">LMG 27715</strain>
    </source>
</reference>
<dbReference type="GO" id="GO:0016614">
    <property type="term" value="F:oxidoreductase activity, acting on CH-OH group of donors"/>
    <property type="evidence" value="ECO:0007669"/>
    <property type="project" value="InterPro"/>
</dbReference>
<dbReference type="InterPro" id="IPR001670">
    <property type="entry name" value="ADH_Fe/GldA"/>
</dbReference>
<proteinExistence type="predicted"/>
<evidence type="ECO:0000259" key="5">
    <source>
        <dbReference type="Pfam" id="PF00465"/>
    </source>
</evidence>
<feature type="binding site" evidence="3">
    <location>
        <position position="271"/>
    </location>
    <ligand>
        <name>glycerol</name>
        <dbReference type="ChEBI" id="CHEBI:17754"/>
    </ligand>
</feature>
<dbReference type="PANTHER" id="PTHR43616">
    <property type="entry name" value="GLYCEROL DEHYDROGENASE"/>
    <property type="match status" value="1"/>
</dbReference>
<dbReference type="AlphaFoldDB" id="A0A2U1TWJ2"/>
<dbReference type="Gene3D" id="3.40.50.1970">
    <property type="match status" value="1"/>
</dbReference>
<feature type="binding site" evidence="4">
    <location>
        <begin position="93"/>
        <end position="97"/>
    </location>
    <ligand>
        <name>NAD(+)</name>
        <dbReference type="ChEBI" id="CHEBI:57540"/>
    </ligand>
</feature>
<dbReference type="PANTHER" id="PTHR43616:SF3">
    <property type="entry name" value="HYDROXYCARBOXYLATE DEHYDROGENASE A"/>
    <property type="match status" value="1"/>
</dbReference>
<dbReference type="SUPFAM" id="SSF56796">
    <property type="entry name" value="Dehydroquinate synthase-like"/>
    <property type="match status" value="1"/>
</dbReference>
<sequence length="369" mass="40023">MIAIQAPETYLNRDGVIRSVGEFITPFAKTVLIVTSPQAWQATAEHVERSLNQHGLIYQVEFLPGDCTKLVIEALTAQARKFKAELILGIGGGRVLDSAKAVGEVLGQIPVITVPTIAATCAAWSPISVIYSETGAHNGPIALKRLPVWVLVDSEVIAQSSSRYLKAGIVDALAKWYEFQPYLRNGDDGLALALKAQAARLAVDTFNTYGEQAINDNEQRQVTPALRKVIDAVIALAGVANSMKDNVPRIGVAHAIHNSMTRLPALHHWLHGEKVGFGLAAQAFLEHEHASDRAELLSQLHRYGSPLTLTLLGLGDRPQLVEEIAQEVKISAKIAARLPFSVAPENIKNALWSTQQLVQSPLREDSRAA</sequence>
<feature type="domain" description="Alcohol dehydrogenase iron-type/glycerol dehydrogenase GldA" evidence="5">
    <location>
        <begin position="7"/>
        <end position="153"/>
    </location>
</feature>
<dbReference type="EMBL" id="QDKJ01000004">
    <property type="protein sequence ID" value="PWC13760.1"/>
    <property type="molecule type" value="Genomic_DNA"/>
</dbReference>
<name>A0A2U1TWJ2_9GAMM</name>
<gene>
    <name evidence="6" type="ORF">B4923_06070</name>
</gene>
<feature type="binding site" evidence="3">
    <location>
        <position position="254"/>
    </location>
    <ligand>
        <name>glycerol</name>
        <dbReference type="ChEBI" id="CHEBI:17754"/>
    </ligand>
</feature>
<keyword evidence="4" id="KW-0520">NAD</keyword>
<comment type="caution">
    <text evidence="6">The sequence shown here is derived from an EMBL/GenBank/DDBJ whole genome shotgun (WGS) entry which is preliminary data.</text>
</comment>
<feature type="binding site" evidence="3">
    <location>
        <position position="171"/>
    </location>
    <ligand>
        <name>glycerol</name>
        <dbReference type="ChEBI" id="CHEBI:17754"/>
    </ligand>
</feature>
<dbReference type="GO" id="GO:0046872">
    <property type="term" value="F:metal ion binding"/>
    <property type="evidence" value="ECO:0007669"/>
    <property type="project" value="UniProtKB-KW"/>
</dbReference>
<dbReference type="CDD" id="cd08550">
    <property type="entry name" value="GlyDH-like"/>
    <property type="match status" value="1"/>
</dbReference>
<dbReference type="Proteomes" id="UP000245138">
    <property type="component" value="Unassembled WGS sequence"/>
</dbReference>
<organism evidence="6 7">
    <name type="scientific">Brenneria roseae subsp. americana</name>
    <dbReference type="NCBI Taxonomy" id="1508507"/>
    <lineage>
        <taxon>Bacteria</taxon>
        <taxon>Pseudomonadati</taxon>
        <taxon>Pseudomonadota</taxon>
        <taxon>Gammaproteobacteria</taxon>
        <taxon>Enterobacterales</taxon>
        <taxon>Pectobacteriaceae</taxon>
        <taxon>Brenneria</taxon>
    </lineage>
</organism>
<accession>A0A2U1TWJ2</accession>
<evidence type="ECO:0000313" key="6">
    <source>
        <dbReference type="EMBL" id="PWC13760.1"/>
    </source>
</evidence>
<dbReference type="RefSeq" id="WP_109053473.1">
    <property type="nucleotide sequence ID" value="NZ_QDKJ01000004.1"/>
</dbReference>
<feature type="binding site" evidence="4">
    <location>
        <position position="131"/>
    </location>
    <ligand>
        <name>NAD(+)</name>
        <dbReference type="ChEBI" id="CHEBI:57540"/>
    </ligand>
</feature>
<dbReference type="OrthoDB" id="6502012at2"/>
<evidence type="ECO:0000256" key="1">
    <source>
        <dbReference type="ARBA" id="ARBA00022723"/>
    </source>
</evidence>